<accession>A0ABQ4GTD3</accession>
<organism evidence="2 3">
    <name type="scientific">Microbispora siamensis</name>
    <dbReference type="NCBI Taxonomy" id="564413"/>
    <lineage>
        <taxon>Bacteria</taxon>
        <taxon>Bacillati</taxon>
        <taxon>Actinomycetota</taxon>
        <taxon>Actinomycetes</taxon>
        <taxon>Streptosporangiales</taxon>
        <taxon>Streptosporangiaceae</taxon>
        <taxon>Microbispora</taxon>
    </lineage>
</organism>
<evidence type="ECO:0000256" key="1">
    <source>
        <dbReference type="SAM" id="MobiDB-lite"/>
    </source>
</evidence>
<protein>
    <submittedName>
        <fullName evidence="2">Uncharacterized protein</fullName>
    </submittedName>
</protein>
<gene>
    <name evidence="2" type="ORF">Msi02_54470</name>
</gene>
<sequence length="54" mass="6075">MTDARLTRQFPEGQGVDPTLAQHRLRPVEQHGTEIAMVERPSGHDLIVLNLDID</sequence>
<name>A0ABQ4GTD3_9ACTN</name>
<proteinExistence type="predicted"/>
<feature type="region of interest" description="Disordered" evidence="1">
    <location>
        <begin position="1"/>
        <end position="20"/>
    </location>
</feature>
<keyword evidence="3" id="KW-1185">Reference proteome</keyword>
<reference evidence="2 3" key="1">
    <citation type="submission" date="2021-01" db="EMBL/GenBank/DDBJ databases">
        <title>Whole genome shotgun sequence of Microbispora siamensis NBRC 104113.</title>
        <authorList>
            <person name="Komaki H."/>
            <person name="Tamura T."/>
        </authorList>
    </citation>
    <scope>NUCLEOTIDE SEQUENCE [LARGE SCALE GENOMIC DNA]</scope>
    <source>
        <strain evidence="2 3">NBRC 104113</strain>
    </source>
</reference>
<evidence type="ECO:0000313" key="2">
    <source>
        <dbReference type="EMBL" id="GIH64630.1"/>
    </source>
</evidence>
<dbReference type="Proteomes" id="UP000660454">
    <property type="component" value="Unassembled WGS sequence"/>
</dbReference>
<dbReference type="EMBL" id="BOOF01000033">
    <property type="protein sequence ID" value="GIH64630.1"/>
    <property type="molecule type" value="Genomic_DNA"/>
</dbReference>
<comment type="caution">
    <text evidence="2">The sequence shown here is derived from an EMBL/GenBank/DDBJ whole genome shotgun (WGS) entry which is preliminary data.</text>
</comment>
<evidence type="ECO:0000313" key="3">
    <source>
        <dbReference type="Proteomes" id="UP000660454"/>
    </source>
</evidence>